<dbReference type="RefSeq" id="WP_126120487.1">
    <property type="nucleotide sequence ID" value="NZ_RXHJ01000006.1"/>
</dbReference>
<feature type="domain" description="IstB-like ATP-binding" evidence="1">
    <location>
        <begin position="12"/>
        <end position="244"/>
    </location>
</feature>
<gene>
    <name evidence="2" type="ORF">EAH68_06365</name>
</gene>
<evidence type="ECO:0000313" key="3">
    <source>
        <dbReference type="Proteomes" id="UP000274907"/>
    </source>
</evidence>
<organism evidence="2 3">
    <name type="scientific">Corynebacterium hylobatis</name>
    <dbReference type="NCBI Taxonomy" id="1859290"/>
    <lineage>
        <taxon>Bacteria</taxon>
        <taxon>Bacillati</taxon>
        <taxon>Actinomycetota</taxon>
        <taxon>Actinomycetes</taxon>
        <taxon>Mycobacteriales</taxon>
        <taxon>Corynebacteriaceae</taxon>
        <taxon>Corynebacterium</taxon>
    </lineage>
</organism>
<dbReference type="InterPro" id="IPR028350">
    <property type="entry name" value="DNAC/IstB-like"/>
</dbReference>
<dbReference type="AlphaFoldDB" id="A0A3R9ZE06"/>
<dbReference type="PANTHER" id="PTHR30050:SF4">
    <property type="entry name" value="ATP-BINDING PROTEIN RV3427C IN INSERTION SEQUENCE-RELATED"/>
    <property type="match status" value="1"/>
</dbReference>
<comment type="caution">
    <text evidence="2">The sequence shown here is derived from an EMBL/GenBank/DDBJ whole genome shotgun (WGS) entry which is preliminary data.</text>
</comment>
<dbReference type="SUPFAM" id="SSF52540">
    <property type="entry name" value="P-loop containing nucleoside triphosphate hydrolases"/>
    <property type="match status" value="1"/>
</dbReference>
<dbReference type="PANTHER" id="PTHR30050">
    <property type="entry name" value="CHROMOSOMAL REPLICATION INITIATOR PROTEIN DNAA"/>
    <property type="match status" value="1"/>
</dbReference>
<proteinExistence type="predicted"/>
<dbReference type="EMBL" id="RXHJ01000006">
    <property type="protein sequence ID" value="RSZ63854.1"/>
    <property type="molecule type" value="Genomic_DNA"/>
</dbReference>
<keyword evidence="2" id="KW-0067">ATP-binding</keyword>
<dbReference type="OrthoDB" id="4397262at2"/>
<dbReference type="InterPro" id="IPR027417">
    <property type="entry name" value="P-loop_NTPase"/>
</dbReference>
<dbReference type="GO" id="GO:0005524">
    <property type="term" value="F:ATP binding"/>
    <property type="evidence" value="ECO:0007669"/>
    <property type="project" value="UniProtKB-KW"/>
</dbReference>
<sequence>MTLTQEDMELFKELRMTEFGRVIQEIIDDPARDHDSFEGKIKQALYAQRDARDSRRIEKLMKEAGLNTTAAALERFDTTTDRGITADRINRLASCDWIVHGQDLLLIGATGTGKSYLAQALGVHACRSQFPTRYYRLADLADDFDALAVNPAARKEFLASLVKPALLVLDDFLATTVSDHALFQVFNLLVARENSSTVLASQHQPEYWYSVFTDSAVADAVLSRLSNNGLLLRLRGEDMRTRTDLNVDHPYRNTTIPRHLRRAER</sequence>
<keyword evidence="3" id="KW-1185">Reference proteome</keyword>
<evidence type="ECO:0000259" key="1">
    <source>
        <dbReference type="Pfam" id="PF01695"/>
    </source>
</evidence>
<dbReference type="Gene3D" id="3.40.50.300">
    <property type="entry name" value="P-loop containing nucleotide triphosphate hydrolases"/>
    <property type="match status" value="1"/>
</dbReference>
<dbReference type="Pfam" id="PF01695">
    <property type="entry name" value="IstB_IS21"/>
    <property type="match status" value="1"/>
</dbReference>
<keyword evidence="2" id="KW-0547">Nucleotide-binding</keyword>
<evidence type="ECO:0000313" key="2">
    <source>
        <dbReference type="EMBL" id="RSZ63854.1"/>
    </source>
</evidence>
<accession>A0A3R9ZE06</accession>
<name>A0A3R9ZE06_9CORY</name>
<dbReference type="Proteomes" id="UP000274907">
    <property type="component" value="Unassembled WGS sequence"/>
</dbReference>
<dbReference type="InterPro" id="IPR002611">
    <property type="entry name" value="IstB_ATP-bd"/>
</dbReference>
<dbReference type="PIRSF" id="PIRSF003073">
    <property type="entry name" value="DNAC_TnpB_IstB"/>
    <property type="match status" value="1"/>
</dbReference>
<protein>
    <submittedName>
        <fullName evidence="2">ATP-binding protein</fullName>
    </submittedName>
</protein>
<dbReference type="GO" id="GO:0006260">
    <property type="term" value="P:DNA replication"/>
    <property type="evidence" value="ECO:0007669"/>
    <property type="project" value="TreeGrafter"/>
</dbReference>
<reference evidence="2 3" key="1">
    <citation type="submission" date="2018-12" db="EMBL/GenBank/DDBJ databases">
        <title>YIM 101343 draft genome.</title>
        <authorList>
            <person name="Chen X."/>
        </authorList>
    </citation>
    <scope>NUCLEOTIDE SEQUENCE [LARGE SCALE GENOMIC DNA]</scope>
    <source>
        <strain evidence="2 3">YIM 101343</strain>
    </source>
</reference>